<protein>
    <submittedName>
        <fullName evidence="7">Uncharacterized membrane protein YckC, RDD family</fullName>
    </submittedName>
</protein>
<evidence type="ECO:0000313" key="8">
    <source>
        <dbReference type="Proteomes" id="UP000198881"/>
    </source>
</evidence>
<dbReference type="RefSeq" id="WP_177227921.1">
    <property type="nucleotide sequence ID" value="NZ_FPCG01000008.1"/>
</dbReference>
<evidence type="ECO:0000256" key="5">
    <source>
        <dbReference type="SAM" id="Phobius"/>
    </source>
</evidence>
<gene>
    <name evidence="7" type="ORF">SAMN04487966_108104</name>
</gene>
<evidence type="ECO:0000256" key="2">
    <source>
        <dbReference type="ARBA" id="ARBA00022692"/>
    </source>
</evidence>
<dbReference type="EMBL" id="FPCG01000008">
    <property type="protein sequence ID" value="SFV23777.1"/>
    <property type="molecule type" value="Genomic_DNA"/>
</dbReference>
<feature type="transmembrane region" description="Helical" evidence="5">
    <location>
        <begin position="113"/>
        <end position="134"/>
    </location>
</feature>
<feature type="transmembrane region" description="Helical" evidence="5">
    <location>
        <begin position="58"/>
        <end position="78"/>
    </location>
</feature>
<accession>A0A1I7MPB9</accession>
<organism evidence="7 8">
    <name type="scientific">Micrococcus terreus</name>
    <dbReference type="NCBI Taxonomy" id="574650"/>
    <lineage>
        <taxon>Bacteria</taxon>
        <taxon>Bacillati</taxon>
        <taxon>Actinomycetota</taxon>
        <taxon>Actinomycetes</taxon>
        <taxon>Micrococcales</taxon>
        <taxon>Micrococcaceae</taxon>
        <taxon>Micrococcus</taxon>
    </lineage>
</organism>
<dbReference type="PANTHER" id="PTHR38480">
    <property type="entry name" value="SLR0254 PROTEIN"/>
    <property type="match status" value="1"/>
</dbReference>
<evidence type="ECO:0000256" key="4">
    <source>
        <dbReference type="ARBA" id="ARBA00023136"/>
    </source>
</evidence>
<evidence type="ECO:0000256" key="1">
    <source>
        <dbReference type="ARBA" id="ARBA00004141"/>
    </source>
</evidence>
<reference evidence="7 8" key="1">
    <citation type="submission" date="2016-10" db="EMBL/GenBank/DDBJ databases">
        <authorList>
            <person name="de Groot N.N."/>
        </authorList>
    </citation>
    <scope>NUCLEOTIDE SEQUENCE [LARGE SCALE GENOMIC DNA]</scope>
    <source>
        <strain evidence="7 8">CGMCC 1.7054</strain>
    </source>
</reference>
<feature type="transmembrane region" description="Helical" evidence="5">
    <location>
        <begin position="25"/>
        <end position="46"/>
    </location>
</feature>
<dbReference type="GO" id="GO:0016020">
    <property type="term" value="C:membrane"/>
    <property type="evidence" value="ECO:0007669"/>
    <property type="project" value="UniProtKB-SubCell"/>
</dbReference>
<dbReference type="AlphaFoldDB" id="A0A1I7MPB9"/>
<dbReference type="Pfam" id="PF06271">
    <property type="entry name" value="RDD"/>
    <property type="match status" value="1"/>
</dbReference>
<keyword evidence="3 5" id="KW-1133">Transmembrane helix</keyword>
<dbReference type="InterPro" id="IPR010432">
    <property type="entry name" value="RDD"/>
</dbReference>
<feature type="domain" description="RDD" evidence="6">
    <location>
        <begin position="19"/>
        <end position="147"/>
    </location>
</feature>
<name>A0A1I7MPB9_9MICC</name>
<evidence type="ECO:0000259" key="6">
    <source>
        <dbReference type="Pfam" id="PF06271"/>
    </source>
</evidence>
<sequence length="267" mass="28916">MSVHSMVTGEAVVLNLRPAPVVMRAAAALIDAIVLVIALFVLLLYLVGPALDRMDPAAAQATLLTSVIAVVVGAPLLWETFSHGRSLGKLALGLQVMRDDGGAIQFRHAALRALTGFLELWMTASALALLVSMFNARGKRLGDMAAGTTVLLVRQSRRRPELPPLPERLGPWSQVADLGRLPDDLALAVTRFLRQAPQMTPAHREMTAQRLVAAVGPYVTPGPPPGIHPEEFLVGVIAERRDRDHQILTARRARSDRAAERIRALQL</sequence>
<comment type="subcellular location">
    <subcellularLocation>
        <location evidence="1">Membrane</location>
        <topology evidence="1">Multi-pass membrane protein</topology>
    </subcellularLocation>
</comment>
<keyword evidence="2 5" id="KW-0812">Transmembrane</keyword>
<keyword evidence="4 5" id="KW-0472">Membrane</keyword>
<dbReference type="STRING" id="574650.SAMN04487966_108104"/>
<evidence type="ECO:0000256" key="3">
    <source>
        <dbReference type="ARBA" id="ARBA00022989"/>
    </source>
</evidence>
<dbReference type="PANTHER" id="PTHR38480:SF1">
    <property type="entry name" value="SLR0254 PROTEIN"/>
    <property type="match status" value="1"/>
</dbReference>
<evidence type="ECO:0000313" key="7">
    <source>
        <dbReference type="EMBL" id="SFV23777.1"/>
    </source>
</evidence>
<keyword evidence="8" id="KW-1185">Reference proteome</keyword>
<proteinExistence type="predicted"/>
<dbReference type="Proteomes" id="UP000198881">
    <property type="component" value="Unassembled WGS sequence"/>
</dbReference>